<evidence type="ECO:0000256" key="1">
    <source>
        <dbReference type="SAM" id="Phobius"/>
    </source>
</evidence>
<dbReference type="OrthoDB" id="174349at2157"/>
<dbReference type="GeneID" id="42302339"/>
<keyword evidence="1" id="KW-1133">Transmembrane helix</keyword>
<organism evidence="2 3">
    <name type="scientific">Natronorubrum aibiense</name>
    <dbReference type="NCBI Taxonomy" id="348826"/>
    <lineage>
        <taxon>Archaea</taxon>
        <taxon>Methanobacteriati</taxon>
        <taxon>Methanobacteriota</taxon>
        <taxon>Stenosarchaea group</taxon>
        <taxon>Halobacteria</taxon>
        <taxon>Halobacteriales</taxon>
        <taxon>Natrialbaceae</taxon>
        <taxon>Natronorubrum</taxon>
    </lineage>
</organism>
<gene>
    <name evidence="2" type="ORF">GCU68_14805</name>
</gene>
<dbReference type="EMBL" id="CP045488">
    <property type="protein sequence ID" value="QFU83714.1"/>
    <property type="molecule type" value="Genomic_DNA"/>
</dbReference>
<keyword evidence="1" id="KW-0812">Transmembrane</keyword>
<keyword evidence="3" id="KW-1185">Reference proteome</keyword>
<keyword evidence="1" id="KW-0472">Membrane</keyword>
<dbReference type="AlphaFoldDB" id="A0A5P9P6G3"/>
<evidence type="ECO:0000313" key="3">
    <source>
        <dbReference type="Proteomes" id="UP000326170"/>
    </source>
</evidence>
<name>A0A5P9P6G3_9EURY</name>
<feature type="transmembrane region" description="Helical" evidence="1">
    <location>
        <begin position="38"/>
        <end position="56"/>
    </location>
</feature>
<proteinExistence type="predicted"/>
<feature type="transmembrane region" description="Helical" evidence="1">
    <location>
        <begin position="6"/>
        <end position="26"/>
    </location>
</feature>
<accession>A0A5P9P6G3</accession>
<dbReference type="KEGG" id="nas:GCU68_14805"/>
<evidence type="ECO:0000313" key="2">
    <source>
        <dbReference type="EMBL" id="QFU83714.1"/>
    </source>
</evidence>
<dbReference type="RefSeq" id="WP_152942865.1">
    <property type="nucleotide sequence ID" value="NZ_CP045488.1"/>
</dbReference>
<protein>
    <submittedName>
        <fullName evidence="2">Uncharacterized protein</fullName>
    </submittedName>
</protein>
<dbReference type="Proteomes" id="UP000326170">
    <property type="component" value="Chromosome"/>
</dbReference>
<reference evidence="2 3" key="1">
    <citation type="journal article" date="2007" name="Int. J. Syst. Evol. Microbiol.">
        <title>Natronorubrum sulfidifaciens sp. nov., an extremely haloalkaliphilic archaeon isolated from Aiding salt lake in Xin-Jiang, China.</title>
        <authorList>
            <person name="Cui H.L."/>
            <person name="Tohty D."/>
            <person name="Liu H.C."/>
            <person name="Liu S.J."/>
            <person name="Oren A."/>
            <person name="Zhou P.J."/>
        </authorList>
    </citation>
    <scope>NUCLEOTIDE SEQUENCE [LARGE SCALE GENOMIC DNA]</scope>
    <source>
        <strain evidence="2 3">7-3</strain>
    </source>
</reference>
<sequence length="73" mass="8039">MDREGFVRLAVIGIGLVIVSFFVRGFSQLAFGRGIADFLQAPFAITGFLIVVYLFIRATLDATGLWPIENTET</sequence>